<keyword evidence="2" id="KW-1133">Transmembrane helix</keyword>
<dbReference type="AlphaFoldDB" id="A0A9N9Z7U5"/>
<protein>
    <submittedName>
        <fullName evidence="3">Uncharacterized protein</fullName>
    </submittedName>
</protein>
<keyword evidence="2" id="KW-0812">Transmembrane</keyword>
<keyword evidence="4" id="KW-1185">Reference proteome</keyword>
<sequence length="819" mass="92463">MASANTLNSDDGGASAVDIASSVGTWLAAGLAIIALVGIVGPFFALQASLSDSNRAMNAVQDQPQKYITRGYRLTKGLRIFRRIRVPNLSRGYISNEPDDTPLMPLSAALGHFEFTPGDYLPWNTGWAKLAEMIGAYSAHDSVSDKPIPLGVPQQGGTLEVVNGRTTLVVNKHWILLLGLLGRYGKRSDGGVLQNRGVRRDFGGERGSIQHFGLLRKEAIRKVGPLRQRIASYERTTMVRRIRQESISSSDNSETDFDSDEECMSLRRTAYGEWILDKRAQPILHGVTGTIKGLGRHKGSWSYLTSISFVPHTAREIFPRSIQTKRESSSMQTLFWLAHGFLPSGRTPEGRQIVISMEGSVPGMDSRDVIVPSGEAPDSWTPFTLTESDDIPISLGHAMKHLGIPEPMVLQFLPVDGAKGNDQPYVHLHPVLRKPMAPVKPGTPSTTDTDAEWQADAVAQMGPAFGVHDKWLFYMNEIDGVSWTFLRAELERPLSIILSLDWDEWGFMLWKDRFWISLLQGSTAILRGEWIGHTVFAESLQLNYPVNAFRWKVQSRFQQQKLRDYLHFDTAISSLIKSSAVMPLRLSIAILFIMDPSFRDRVEAVCERLGNPEIYEKVQRESWPDEIAKEETIMREIEEDYERDKARHEDDEEQLSAKSDTGPPTYTSLRNMWVDILTLDKFGMDYLTNTPDGHHILVKRPLQEWEQDYVFKHTSQARKVAEMKTLEEQGTVTALEYEHKTNQIVWYRDQKSKEQSETWKLGTRAHGRPSSNEVLPLTEKEIVLVGLWAANRAALWLSAQDSRPLLSFVEDLDPFVYVL</sequence>
<feature type="region of interest" description="Disordered" evidence="1">
    <location>
        <begin position="640"/>
        <end position="663"/>
    </location>
</feature>
<evidence type="ECO:0000313" key="3">
    <source>
        <dbReference type="EMBL" id="CAH0050444.1"/>
    </source>
</evidence>
<comment type="caution">
    <text evidence="3">The sequence shown here is derived from an EMBL/GenBank/DDBJ whole genome shotgun (WGS) entry which is preliminary data.</text>
</comment>
<evidence type="ECO:0000313" key="4">
    <source>
        <dbReference type="Proteomes" id="UP000775872"/>
    </source>
</evidence>
<evidence type="ECO:0000256" key="1">
    <source>
        <dbReference type="SAM" id="MobiDB-lite"/>
    </source>
</evidence>
<dbReference type="OrthoDB" id="2963168at2759"/>
<reference evidence="4" key="1">
    <citation type="submission" date="2019-06" db="EMBL/GenBank/DDBJ databases">
        <authorList>
            <person name="Broberg M."/>
        </authorList>
    </citation>
    <scope>NUCLEOTIDE SEQUENCE [LARGE SCALE GENOMIC DNA]</scope>
</reference>
<feature type="transmembrane region" description="Helical" evidence="2">
    <location>
        <begin position="26"/>
        <end position="46"/>
    </location>
</feature>
<organism evidence="3 4">
    <name type="scientific">Clonostachys solani</name>
    <dbReference type="NCBI Taxonomy" id="160281"/>
    <lineage>
        <taxon>Eukaryota</taxon>
        <taxon>Fungi</taxon>
        <taxon>Dikarya</taxon>
        <taxon>Ascomycota</taxon>
        <taxon>Pezizomycotina</taxon>
        <taxon>Sordariomycetes</taxon>
        <taxon>Hypocreomycetidae</taxon>
        <taxon>Hypocreales</taxon>
        <taxon>Bionectriaceae</taxon>
        <taxon>Clonostachys</taxon>
    </lineage>
</organism>
<proteinExistence type="predicted"/>
<dbReference type="Proteomes" id="UP000775872">
    <property type="component" value="Unassembled WGS sequence"/>
</dbReference>
<accession>A0A9N9Z7U5</accession>
<dbReference type="EMBL" id="CABFOC020000035">
    <property type="protein sequence ID" value="CAH0050444.1"/>
    <property type="molecule type" value="Genomic_DNA"/>
</dbReference>
<feature type="compositionally biased region" description="Basic and acidic residues" evidence="1">
    <location>
        <begin position="640"/>
        <end position="649"/>
    </location>
</feature>
<reference evidence="3 4" key="2">
    <citation type="submission" date="2021-10" db="EMBL/GenBank/DDBJ databases">
        <authorList>
            <person name="Piombo E."/>
        </authorList>
    </citation>
    <scope>NUCLEOTIDE SEQUENCE [LARGE SCALE GENOMIC DNA]</scope>
</reference>
<keyword evidence="2" id="KW-0472">Membrane</keyword>
<gene>
    <name evidence="3" type="ORF">CSOL1703_00002416</name>
</gene>
<name>A0A9N9Z7U5_9HYPO</name>
<evidence type="ECO:0000256" key="2">
    <source>
        <dbReference type="SAM" id="Phobius"/>
    </source>
</evidence>